<proteinExistence type="predicted"/>
<dbReference type="InterPro" id="IPR004000">
    <property type="entry name" value="Actin"/>
</dbReference>
<accession>A0A0K0CTX0</accession>
<dbReference type="PANTHER" id="PTHR11937">
    <property type="entry name" value="ACTIN"/>
    <property type="match status" value="1"/>
</dbReference>
<protein>
    <submittedName>
        <fullName evidence="2">Actin-related protein 10</fullName>
    </submittedName>
</protein>
<name>A0A0K0CTX0_ANGCA</name>
<dbReference type="Proteomes" id="UP000035642">
    <property type="component" value="Unassembled WGS sequence"/>
</dbReference>
<dbReference type="Gene3D" id="3.30.420.40">
    <property type="match status" value="2"/>
</dbReference>
<dbReference type="Gene3D" id="3.90.640.10">
    <property type="entry name" value="Actin, Chain A, domain 4"/>
    <property type="match status" value="1"/>
</dbReference>
<dbReference type="STRING" id="6313.A0A0K0CTX0"/>
<dbReference type="SUPFAM" id="SSF53067">
    <property type="entry name" value="Actin-like ATPase domain"/>
    <property type="match status" value="2"/>
</dbReference>
<organism evidence="1 2">
    <name type="scientific">Angiostrongylus cantonensis</name>
    <name type="common">Rat lungworm</name>
    <dbReference type="NCBI Taxonomy" id="6313"/>
    <lineage>
        <taxon>Eukaryota</taxon>
        <taxon>Metazoa</taxon>
        <taxon>Ecdysozoa</taxon>
        <taxon>Nematoda</taxon>
        <taxon>Chromadorea</taxon>
        <taxon>Rhabditida</taxon>
        <taxon>Rhabditina</taxon>
        <taxon>Rhabditomorpha</taxon>
        <taxon>Strongyloidea</taxon>
        <taxon>Metastrongylidae</taxon>
        <taxon>Angiostrongylus</taxon>
    </lineage>
</organism>
<keyword evidence="1" id="KW-1185">Reference proteome</keyword>
<dbReference type="InterPro" id="IPR043129">
    <property type="entry name" value="ATPase_NBD"/>
</dbReference>
<reference evidence="2" key="2">
    <citation type="submission" date="2017-02" db="UniProtKB">
        <authorList>
            <consortium name="WormBaseParasite"/>
        </authorList>
    </citation>
    <scope>IDENTIFICATION</scope>
</reference>
<evidence type="ECO:0000313" key="1">
    <source>
        <dbReference type="Proteomes" id="UP000035642"/>
    </source>
</evidence>
<dbReference type="Pfam" id="PF00022">
    <property type="entry name" value="Actin"/>
    <property type="match status" value="1"/>
</dbReference>
<dbReference type="AlphaFoldDB" id="A0A0K0CTX0"/>
<evidence type="ECO:0000313" key="2">
    <source>
        <dbReference type="WBParaSite" id="ACAC_0000058001-mRNA-1"/>
    </source>
</evidence>
<dbReference type="WBParaSite" id="ACAC_0000058001-mRNA-1">
    <property type="protein sequence ID" value="ACAC_0000058001-mRNA-1"/>
    <property type="gene ID" value="ACAC_0000058001"/>
</dbReference>
<reference evidence="1" key="1">
    <citation type="submission" date="2012-09" db="EMBL/GenBank/DDBJ databases">
        <authorList>
            <person name="Martin A.A."/>
        </authorList>
    </citation>
    <scope>NUCLEOTIDE SEQUENCE</scope>
</reference>
<sequence>MSRTSHRVIVVPVCPWLLSSSNRFLTGIPAALIHLLRSLSRRVLRFSYLLTMPRERRVVIVENLLTPTSLRERICEALLVVLNVPSVLFIPSHLCATFPFNTENALVVDVGYAETLAIPVAEGVVMLSCWELSNIGAMKLEKKVRELLKEHGRVETCEGLCDISDEHWKIIEVTTTFVYLDTWMARLHLLWEFQYSFHFFGVLLVQPLWFPGVPRSA</sequence>